<feature type="domain" description="ABC transmembrane type-1" evidence="10">
    <location>
        <begin position="90"/>
        <end position="295"/>
    </location>
</feature>
<organism evidence="11 12">
    <name type="scientific">Xanthobacter autotrophicus</name>
    <dbReference type="NCBI Taxonomy" id="280"/>
    <lineage>
        <taxon>Bacteria</taxon>
        <taxon>Pseudomonadati</taxon>
        <taxon>Pseudomonadota</taxon>
        <taxon>Alphaproteobacteria</taxon>
        <taxon>Hyphomicrobiales</taxon>
        <taxon>Xanthobacteraceae</taxon>
        <taxon>Xanthobacter</taxon>
    </lineage>
</organism>
<keyword evidence="4" id="KW-1003">Cell membrane</keyword>
<dbReference type="CDD" id="cd06261">
    <property type="entry name" value="TM_PBP2"/>
    <property type="match status" value="1"/>
</dbReference>
<feature type="transmembrane region" description="Helical" evidence="8">
    <location>
        <begin position="127"/>
        <end position="150"/>
    </location>
</feature>
<evidence type="ECO:0000256" key="1">
    <source>
        <dbReference type="ARBA" id="ARBA00004651"/>
    </source>
</evidence>
<feature type="transmembrane region" description="Helical" evidence="8">
    <location>
        <begin position="170"/>
        <end position="197"/>
    </location>
</feature>
<sequence>MSAATTNPGGATAPPLNLPAPGARERRRLSPAFGLAAPGTLFVVLALMGPLALMFRYSLNRFVPGQMMVEALTLANYQKFFADSYYQEVLATTLWVSGLSTLLCLLAGFPVAYFLVRQASDKWKGRLLLLVILPLLMGNAVRTAAWMVILGDKGLFNAFVSTLGLSPVKLMYTPTAVVIGLVSVLLPFMIVTLQSIIEGIDANLEAAASSLGASHLTTLWRVVLPLALPGILAGTMLCFILSMNAYATPVLIGGPSFQMMAPAVYQQVAKAMNWPFGAALAFVLMAVTLVLTTTANVLVQRRYRRWSE</sequence>
<feature type="transmembrane region" description="Helical" evidence="8">
    <location>
        <begin position="94"/>
        <end position="115"/>
    </location>
</feature>
<keyword evidence="5 8" id="KW-0812">Transmembrane</keyword>
<evidence type="ECO:0000313" key="11">
    <source>
        <dbReference type="EMBL" id="TLX40708.1"/>
    </source>
</evidence>
<evidence type="ECO:0000256" key="3">
    <source>
        <dbReference type="ARBA" id="ARBA00022448"/>
    </source>
</evidence>
<dbReference type="Gene3D" id="1.10.3720.10">
    <property type="entry name" value="MetI-like"/>
    <property type="match status" value="1"/>
</dbReference>
<evidence type="ECO:0000256" key="2">
    <source>
        <dbReference type="ARBA" id="ARBA00007069"/>
    </source>
</evidence>
<evidence type="ECO:0000256" key="4">
    <source>
        <dbReference type="ARBA" id="ARBA00022475"/>
    </source>
</evidence>
<dbReference type="PANTHER" id="PTHR42929">
    <property type="entry name" value="INNER MEMBRANE ABC TRANSPORTER PERMEASE PROTEIN YDCU-RELATED-RELATED"/>
    <property type="match status" value="1"/>
</dbReference>
<accession>A0A6C1K8W0</accession>
<evidence type="ECO:0000256" key="7">
    <source>
        <dbReference type="ARBA" id="ARBA00023136"/>
    </source>
</evidence>
<name>A0A6C1K8W0_XANAU</name>
<feature type="transmembrane region" description="Helical" evidence="8">
    <location>
        <begin position="218"/>
        <end position="242"/>
    </location>
</feature>
<dbReference type="InterPro" id="IPR000515">
    <property type="entry name" value="MetI-like"/>
</dbReference>
<comment type="subcellular location">
    <subcellularLocation>
        <location evidence="1 8">Cell membrane</location>
        <topology evidence="1 8">Multi-pass membrane protein</topology>
    </subcellularLocation>
</comment>
<dbReference type="PROSITE" id="PS50928">
    <property type="entry name" value="ABC_TM1"/>
    <property type="match status" value="1"/>
</dbReference>
<dbReference type="OrthoDB" id="9807047at2"/>
<evidence type="ECO:0000313" key="12">
    <source>
        <dbReference type="Proteomes" id="UP000305131"/>
    </source>
</evidence>
<feature type="region of interest" description="Disordered" evidence="9">
    <location>
        <begin position="1"/>
        <end position="22"/>
    </location>
</feature>
<dbReference type="PANTHER" id="PTHR42929:SF5">
    <property type="entry name" value="ABC TRANSPORTER PERMEASE PROTEIN"/>
    <property type="match status" value="1"/>
</dbReference>
<comment type="caution">
    <text evidence="11">The sequence shown here is derived from an EMBL/GenBank/DDBJ whole genome shotgun (WGS) entry which is preliminary data.</text>
</comment>
<dbReference type="GO" id="GO:0005886">
    <property type="term" value="C:plasma membrane"/>
    <property type="evidence" value="ECO:0007669"/>
    <property type="project" value="UniProtKB-SubCell"/>
</dbReference>
<evidence type="ECO:0000256" key="6">
    <source>
        <dbReference type="ARBA" id="ARBA00022989"/>
    </source>
</evidence>
<feature type="compositionally biased region" description="Low complexity" evidence="9">
    <location>
        <begin position="1"/>
        <end position="15"/>
    </location>
</feature>
<evidence type="ECO:0000256" key="5">
    <source>
        <dbReference type="ARBA" id="ARBA00022692"/>
    </source>
</evidence>
<evidence type="ECO:0000256" key="8">
    <source>
        <dbReference type="RuleBase" id="RU363032"/>
    </source>
</evidence>
<dbReference type="Pfam" id="PF00528">
    <property type="entry name" value="BPD_transp_1"/>
    <property type="match status" value="1"/>
</dbReference>
<dbReference type="RefSeq" id="WP_138401621.1">
    <property type="nucleotide sequence ID" value="NZ_JBAFVI010000014.1"/>
</dbReference>
<feature type="transmembrane region" description="Helical" evidence="8">
    <location>
        <begin position="276"/>
        <end position="299"/>
    </location>
</feature>
<dbReference type="GO" id="GO:0055085">
    <property type="term" value="P:transmembrane transport"/>
    <property type="evidence" value="ECO:0007669"/>
    <property type="project" value="InterPro"/>
</dbReference>
<dbReference type="InterPro" id="IPR035906">
    <property type="entry name" value="MetI-like_sf"/>
</dbReference>
<dbReference type="AlphaFoldDB" id="A0A6C1K8W0"/>
<comment type="similarity">
    <text evidence="2">Belongs to the binding-protein-dependent transport system permease family. CysTW subfamily.</text>
</comment>
<dbReference type="Proteomes" id="UP000305131">
    <property type="component" value="Unassembled WGS sequence"/>
</dbReference>
<dbReference type="SUPFAM" id="SSF161098">
    <property type="entry name" value="MetI-like"/>
    <property type="match status" value="1"/>
</dbReference>
<reference evidence="11 12" key="1">
    <citation type="submission" date="2019-05" db="EMBL/GenBank/DDBJ databases">
        <authorList>
            <person name="Zhou X."/>
        </authorList>
    </citation>
    <scope>NUCLEOTIDE SEQUENCE [LARGE SCALE GENOMIC DNA]</scope>
    <source>
        <strain evidence="11 12">DSM 432</strain>
    </source>
</reference>
<proteinExistence type="inferred from homology"/>
<dbReference type="EMBL" id="VAUP01000042">
    <property type="protein sequence ID" value="TLX40708.1"/>
    <property type="molecule type" value="Genomic_DNA"/>
</dbReference>
<gene>
    <name evidence="11" type="ORF">FBQ73_21920</name>
</gene>
<evidence type="ECO:0000256" key="9">
    <source>
        <dbReference type="SAM" id="MobiDB-lite"/>
    </source>
</evidence>
<keyword evidence="3 8" id="KW-0813">Transport</keyword>
<feature type="transmembrane region" description="Helical" evidence="8">
    <location>
        <begin position="32"/>
        <end position="55"/>
    </location>
</feature>
<keyword evidence="7 8" id="KW-0472">Membrane</keyword>
<protein>
    <submittedName>
        <fullName evidence="11">ABC transporter permease</fullName>
    </submittedName>
</protein>
<dbReference type="GeneID" id="95776116"/>
<keyword evidence="6 8" id="KW-1133">Transmembrane helix</keyword>
<evidence type="ECO:0000259" key="10">
    <source>
        <dbReference type="PROSITE" id="PS50928"/>
    </source>
</evidence>